<evidence type="ECO:0000313" key="6">
    <source>
        <dbReference type="EMBL" id="MSU00796.1"/>
    </source>
</evidence>
<comment type="similarity">
    <text evidence="4">Belongs to the glucosamine/galactosamine-6-phosphate isomerase family. NagB subfamily.</text>
</comment>
<dbReference type="PANTHER" id="PTHR11280">
    <property type="entry name" value="GLUCOSAMINE-6-PHOSPHATE ISOMERASE"/>
    <property type="match status" value="1"/>
</dbReference>
<dbReference type="GO" id="GO:0042802">
    <property type="term" value="F:identical protein binding"/>
    <property type="evidence" value="ECO:0007669"/>
    <property type="project" value="TreeGrafter"/>
</dbReference>
<keyword evidence="2 4" id="KW-0378">Hydrolase</keyword>
<dbReference type="GO" id="GO:0005975">
    <property type="term" value="P:carbohydrate metabolic process"/>
    <property type="evidence" value="ECO:0007669"/>
    <property type="project" value="InterPro"/>
</dbReference>
<dbReference type="AlphaFoldDB" id="A0A6N7XGG9"/>
<dbReference type="PANTHER" id="PTHR11280:SF5">
    <property type="entry name" value="GLUCOSAMINE-6-PHOSPHATE ISOMERASE"/>
    <property type="match status" value="1"/>
</dbReference>
<dbReference type="InterPro" id="IPR004547">
    <property type="entry name" value="Glucosamine6P_isomerase"/>
</dbReference>
<dbReference type="UniPathway" id="UPA00629">
    <property type="reaction ID" value="UER00684"/>
</dbReference>
<dbReference type="InterPro" id="IPR006148">
    <property type="entry name" value="Glc/Gal-6P_isomerase"/>
</dbReference>
<dbReference type="EMBL" id="VUNQ01000007">
    <property type="protein sequence ID" value="MSU00796.1"/>
    <property type="molecule type" value="Genomic_DNA"/>
</dbReference>
<comment type="caution">
    <text evidence="4">Lacks conserved residue(s) required for the propagation of feature annotation.</text>
</comment>
<dbReference type="GO" id="GO:0004342">
    <property type="term" value="F:glucosamine-6-phosphate deaminase activity"/>
    <property type="evidence" value="ECO:0007669"/>
    <property type="project" value="UniProtKB-UniRule"/>
</dbReference>
<comment type="function">
    <text evidence="4">Catalyzes the reversible isomerization-deamination of glucosamine 6-phosphate (GlcN6P) to form fructose 6-phosphate (Fru6P) and ammonium ion.</text>
</comment>
<sequence length="241" mass="26700">MKILVEKDYEAVSKKAGEIFKEEISKKPDIVLGLATGSTPIGMYKELIKAHKEEGLDFSKVKTFNLDEYIGLSKDNPNSYGYFMDTELFNHINIDKKNTHVPNGKAENIEEYCKKYDEFIAEAGGVDIQVLGIGENGHIAFNEPEEALSVGTNIVKLTESTIEVNSRFFDSMEEVPKTAITMGIGTILKAKKIVLLASGEKKAPIIKELLNSNKITTKLPASFLLLHPDVTIIVDEKAYKG</sequence>
<evidence type="ECO:0000256" key="2">
    <source>
        <dbReference type="ARBA" id="ARBA00022801"/>
    </source>
</evidence>
<accession>A0A6N7XGG9</accession>
<dbReference type="InterPro" id="IPR018321">
    <property type="entry name" value="Glucosamine6P_isomerase_CS"/>
</dbReference>
<dbReference type="Proteomes" id="UP000469523">
    <property type="component" value="Unassembled WGS sequence"/>
</dbReference>
<feature type="active site" description="For ring-opening step" evidence="4">
    <location>
        <position position="143"/>
    </location>
</feature>
<evidence type="ECO:0000256" key="1">
    <source>
        <dbReference type="ARBA" id="ARBA00000644"/>
    </source>
</evidence>
<feature type="active site" description="Proton acceptor; for ring-opening step" evidence="4">
    <location>
        <position position="138"/>
    </location>
</feature>
<feature type="active site" description="For ring-opening step" evidence="4">
    <location>
        <position position="136"/>
    </location>
</feature>
<comment type="catalytic activity">
    <reaction evidence="1 4">
        <text>alpha-D-glucosamine 6-phosphate + H2O = beta-D-fructose 6-phosphate + NH4(+)</text>
        <dbReference type="Rhea" id="RHEA:12172"/>
        <dbReference type="ChEBI" id="CHEBI:15377"/>
        <dbReference type="ChEBI" id="CHEBI:28938"/>
        <dbReference type="ChEBI" id="CHEBI:57634"/>
        <dbReference type="ChEBI" id="CHEBI:75989"/>
        <dbReference type="EC" id="3.5.99.6"/>
    </reaction>
</comment>
<keyword evidence="7" id="KW-1185">Reference proteome</keyword>
<gene>
    <name evidence="4 6" type="primary">nagB</name>
    <name evidence="6" type="ORF">FYJ83_04855</name>
</gene>
<dbReference type="HAMAP" id="MF_01241">
    <property type="entry name" value="GlcN6P_deamin"/>
    <property type="match status" value="1"/>
</dbReference>
<evidence type="ECO:0000256" key="3">
    <source>
        <dbReference type="ARBA" id="ARBA00023277"/>
    </source>
</evidence>
<dbReference type="FunFam" id="3.40.50.1360:FF:000003">
    <property type="entry name" value="Glucosamine-6-phosphate deaminase"/>
    <property type="match status" value="1"/>
</dbReference>
<name>A0A6N7XGG9_9FIRM</name>
<feature type="active site" description="Proton acceptor; for enolization step" evidence="4">
    <location>
        <position position="67"/>
    </location>
</feature>
<evidence type="ECO:0000313" key="7">
    <source>
        <dbReference type="Proteomes" id="UP000469523"/>
    </source>
</evidence>
<dbReference type="GO" id="GO:0006043">
    <property type="term" value="P:glucosamine catabolic process"/>
    <property type="evidence" value="ECO:0007669"/>
    <property type="project" value="TreeGrafter"/>
</dbReference>
<dbReference type="RefSeq" id="WP_154439214.1">
    <property type="nucleotide sequence ID" value="NZ_VUNQ01000007.1"/>
</dbReference>
<evidence type="ECO:0000256" key="4">
    <source>
        <dbReference type="HAMAP-Rule" id="MF_01241"/>
    </source>
</evidence>
<dbReference type="CDD" id="cd01399">
    <property type="entry name" value="GlcN6P_deaminase"/>
    <property type="match status" value="1"/>
</dbReference>
<dbReference type="SUPFAM" id="SSF100950">
    <property type="entry name" value="NagB/RpiA/CoA transferase-like"/>
    <property type="match status" value="1"/>
</dbReference>
<dbReference type="Pfam" id="PF01182">
    <property type="entry name" value="Glucosamine_iso"/>
    <property type="match status" value="1"/>
</dbReference>
<feature type="domain" description="Glucosamine/galactosamine-6-phosphate isomerase" evidence="5">
    <location>
        <begin position="11"/>
        <end position="224"/>
    </location>
</feature>
<proteinExistence type="inferred from homology"/>
<dbReference type="GO" id="GO:0019262">
    <property type="term" value="P:N-acetylneuraminate catabolic process"/>
    <property type="evidence" value="ECO:0007669"/>
    <property type="project" value="UniProtKB-UniRule"/>
</dbReference>
<reference evidence="6 7" key="1">
    <citation type="submission" date="2019-09" db="EMBL/GenBank/DDBJ databases">
        <title>In-depth cultivation of the pig gut microbiome towards novel bacterial diversity and tailored functional studies.</title>
        <authorList>
            <person name="Wylensek D."/>
            <person name="Hitch T.C.A."/>
            <person name="Clavel T."/>
        </authorList>
    </citation>
    <scope>NUCLEOTIDE SEQUENCE [LARGE SCALE GENOMIC DNA]</scope>
    <source>
        <strain evidence="6 7">WCA3-693-APC-4?</strain>
    </source>
</reference>
<keyword evidence="3 4" id="KW-0119">Carbohydrate metabolism</keyword>
<dbReference type="NCBIfam" id="TIGR00502">
    <property type="entry name" value="nagB"/>
    <property type="match status" value="1"/>
</dbReference>
<dbReference type="InterPro" id="IPR037171">
    <property type="entry name" value="NagB/RpiA_transferase-like"/>
</dbReference>
<dbReference type="GO" id="GO:0006046">
    <property type="term" value="P:N-acetylglucosamine catabolic process"/>
    <property type="evidence" value="ECO:0007669"/>
    <property type="project" value="UniProtKB-UniRule"/>
</dbReference>
<dbReference type="Gene3D" id="3.40.50.1360">
    <property type="match status" value="1"/>
</dbReference>
<dbReference type="EC" id="3.5.99.6" evidence="4"/>
<organism evidence="6 7">
    <name type="scientific">Tissierella pigra</name>
    <dbReference type="NCBI Taxonomy" id="2607614"/>
    <lineage>
        <taxon>Bacteria</taxon>
        <taxon>Bacillati</taxon>
        <taxon>Bacillota</taxon>
        <taxon>Tissierellia</taxon>
        <taxon>Tissierellales</taxon>
        <taxon>Tissierellaceae</taxon>
        <taxon>Tissierella</taxon>
    </lineage>
</organism>
<dbReference type="GO" id="GO:0005737">
    <property type="term" value="C:cytoplasm"/>
    <property type="evidence" value="ECO:0007669"/>
    <property type="project" value="TreeGrafter"/>
</dbReference>
<evidence type="ECO:0000259" key="5">
    <source>
        <dbReference type="Pfam" id="PF01182"/>
    </source>
</evidence>
<protein>
    <recommendedName>
        <fullName evidence="4">Glucosamine-6-phosphate deaminase</fullName>
        <ecNumber evidence="4">3.5.99.6</ecNumber>
    </recommendedName>
    <alternativeName>
        <fullName evidence="4">GlcN6P deaminase</fullName>
        <shortName evidence="4">GNPDA</shortName>
    </alternativeName>
    <alternativeName>
        <fullName evidence="4">Glucosamine-6-phosphate isomerase</fullName>
    </alternativeName>
</protein>
<comment type="caution">
    <text evidence="6">The sequence shown here is derived from an EMBL/GenBank/DDBJ whole genome shotgun (WGS) entry which is preliminary data.</text>
</comment>
<dbReference type="PROSITE" id="PS01161">
    <property type="entry name" value="GLC_GALNAC_ISOMERASE"/>
    <property type="match status" value="1"/>
</dbReference>
<comment type="pathway">
    <text evidence="4">Amino-sugar metabolism; N-acetylneuraminate degradation; D-fructose 6-phosphate from N-acetylneuraminate: step 5/5.</text>
</comment>